<keyword evidence="7" id="KW-0472">Membrane</keyword>
<dbReference type="Proteomes" id="UP000320209">
    <property type="component" value="Unassembled WGS sequence"/>
</dbReference>
<reference evidence="9 10" key="1">
    <citation type="submission" date="2019-06" db="EMBL/GenBank/DDBJ databases">
        <title>Sequencing the genomes of 1000 actinobacteria strains.</title>
        <authorList>
            <person name="Klenk H.-P."/>
        </authorList>
    </citation>
    <scope>NUCLEOTIDE SEQUENCE [LARGE SCALE GENOMIC DNA]</scope>
    <source>
        <strain evidence="9 10">DSM 25218</strain>
    </source>
</reference>
<evidence type="ECO:0000256" key="6">
    <source>
        <dbReference type="SAM" id="MobiDB-lite"/>
    </source>
</evidence>
<dbReference type="InterPro" id="IPR011009">
    <property type="entry name" value="Kinase-like_dom_sf"/>
</dbReference>
<gene>
    <name evidence="9" type="ORF">FB381_4744</name>
</gene>
<evidence type="ECO:0000313" key="10">
    <source>
        <dbReference type="Proteomes" id="UP000320209"/>
    </source>
</evidence>
<evidence type="ECO:0000256" key="5">
    <source>
        <dbReference type="PROSITE-ProRule" id="PRU10141"/>
    </source>
</evidence>
<dbReference type="Gene3D" id="1.10.510.10">
    <property type="entry name" value="Transferase(Phosphotransferase) domain 1"/>
    <property type="match status" value="1"/>
</dbReference>
<evidence type="ECO:0000256" key="3">
    <source>
        <dbReference type="ARBA" id="ARBA00022777"/>
    </source>
</evidence>
<dbReference type="CDD" id="cd14014">
    <property type="entry name" value="STKc_PknB_like"/>
    <property type="match status" value="1"/>
</dbReference>
<keyword evidence="10" id="KW-1185">Reference proteome</keyword>
<evidence type="ECO:0000256" key="2">
    <source>
        <dbReference type="ARBA" id="ARBA00022741"/>
    </source>
</evidence>
<evidence type="ECO:0000259" key="8">
    <source>
        <dbReference type="PROSITE" id="PS50011"/>
    </source>
</evidence>
<protein>
    <submittedName>
        <fullName evidence="9">Serine/threonine protein kinase</fullName>
    </submittedName>
</protein>
<feature type="compositionally biased region" description="Pro residues" evidence="6">
    <location>
        <begin position="1"/>
        <end position="13"/>
    </location>
</feature>
<dbReference type="Gene3D" id="2.60.40.2700">
    <property type="match status" value="1"/>
</dbReference>
<dbReference type="InterPro" id="IPR000719">
    <property type="entry name" value="Prot_kinase_dom"/>
</dbReference>
<keyword evidence="4 5" id="KW-0067">ATP-binding</keyword>
<keyword evidence="2 5" id="KW-0547">Nucleotide-binding</keyword>
<feature type="compositionally biased region" description="Low complexity" evidence="6">
    <location>
        <begin position="397"/>
        <end position="418"/>
    </location>
</feature>
<dbReference type="PROSITE" id="PS00107">
    <property type="entry name" value="PROTEIN_KINASE_ATP"/>
    <property type="match status" value="1"/>
</dbReference>
<evidence type="ECO:0000256" key="4">
    <source>
        <dbReference type="ARBA" id="ARBA00022840"/>
    </source>
</evidence>
<dbReference type="PROSITE" id="PS50011">
    <property type="entry name" value="PROTEIN_KINASE_DOM"/>
    <property type="match status" value="1"/>
</dbReference>
<name>A0A543ADZ3_9ACTN</name>
<feature type="region of interest" description="Disordered" evidence="6">
    <location>
        <begin position="283"/>
        <end position="324"/>
    </location>
</feature>
<keyword evidence="3 9" id="KW-0418">Kinase</keyword>
<dbReference type="InterPro" id="IPR008271">
    <property type="entry name" value="Ser/Thr_kinase_AS"/>
</dbReference>
<dbReference type="SUPFAM" id="SSF56112">
    <property type="entry name" value="Protein kinase-like (PK-like)"/>
    <property type="match status" value="1"/>
</dbReference>
<keyword evidence="1" id="KW-0808">Transferase</keyword>
<dbReference type="InterPro" id="IPR017441">
    <property type="entry name" value="Protein_kinase_ATP_BS"/>
</dbReference>
<dbReference type="SMART" id="SM00220">
    <property type="entry name" value="S_TKc"/>
    <property type="match status" value="1"/>
</dbReference>
<dbReference type="GO" id="GO:0005524">
    <property type="term" value="F:ATP binding"/>
    <property type="evidence" value="ECO:0007669"/>
    <property type="project" value="UniProtKB-UniRule"/>
</dbReference>
<accession>A0A543ADZ3</accession>
<evidence type="ECO:0000313" key="9">
    <source>
        <dbReference type="EMBL" id="TQL70802.1"/>
    </source>
</evidence>
<feature type="domain" description="Protein kinase" evidence="8">
    <location>
        <begin position="28"/>
        <end position="279"/>
    </location>
</feature>
<keyword evidence="7" id="KW-0812">Transmembrane</keyword>
<dbReference type="AlphaFoldDB" id="A0A543ADZ3"/>
<comment type="caution">
    <text evidence="9">The sequence shown here is derived from an EMBL/GenBank/DDBJ whole genome shotgun (WGS) entry which is preliminary data.</text>
</comment>
<dbReference type="Gene3D" id="3.30.200.20">
    <property type="entry name" value="Phosphorylase Kinase, domain 1"/>
    <property type="match status" value="1"/>
</dbReference>
<dbReference type="RefSeq" id="WP_170225287.1">
    <property type="nucleotide sequence ID" value="NZ_VFOV01000001.1"/>
</dbReference>
<keyword evidence="7" id="KW-1133">Transmembrane helix</keyword>
<sequence>MSRDTSPPPPPNSSQPLTSDDPREVGPYVLLGRLGRGGMGVVYLGRSADGALAAVKIILPELAADQSFRRRFGREIESAMRVRSRFTARVLAADAEAEQPWLATEFVPDPPLNRRVGPHAALPEADVRTVVDGTAQALRAIHAVGLVHRDIKPGNILYGTGDPCVIDMGIARSVDDTALTQTGRNVGTVGYQAPEQLRTGTFSSAVDIWGLGLVAFVCATGEWPYAGEIGSMGHLLSDEQPDLGHCPDYLRPLVQACLASDPTARPTAEDIVAANGDWTRLGPRVSLEADTEVRPTSSSTGAADVAGDTPAPHQAQTHPETEAPTGARRYRVIAAVVAAIAVLATAVVVFAVTRGSTPDTVAVDPARSGSSSSAGASAGSSASGNGRNVPDGAISLGGESASGRPSAPSSADEASSGAKTFDVGTVTISGRAKYGTRLTAAASGWAPAPTSATCVWYRDNSRLSTDGSCAYTVQTGDIDHRIKAVLTGRASGYRAADRSSAYTSTVTKPWLDVPVPTLSGTARVGRSVTCSTTEQSGVTYRIKFYRRTDSGPVQFGGTREKATPRSSATVPKKAQGREIYCTIHGIKTGYKSQARESDTRGPVRAA</sequence>
<dbReference type="PANTHER" id="PTHR43289">
    <property type="entry name" value="MITOGEN-ACTIVATED PROTEIN KINASE KINASE KINASE 20-RELATED"/>
    <property type="match status" value="1"/>
</dbReference>
<feature type="region of interest" description="Disordered" evidence="6">
    <location>
        <begin position="1"/>
        <end position="25"/>
    </location>
</feature>
<dbReference type="EMBL" id="VFOV01000001">
    <property type="protein sequence ID" value="TQL70802.1"/>
    <property type="molecule type" value="Genomic_DNA"/>
</dbReference>
<proteinExistence type="predicted"/>
<feature type="transmembrane region" description="Helical" evidence="7">
    <location>
        <begin position="332"/>
        <end position="352"/>
    </location>
</feature>
<dbReference type="PANTHER" id="PTHR43289:SF34">
    <property type="entry name" value="SERINE_THREONINE-PROTEIN KINASE YBDM-RELATED"/>
    <property type="match status" value="1"/>
</dbReference>
<dbReference type="PROSITE" id="PS00108">
    <property type="entry name" value="PROTEIN_KINASE_ST"/>
    <property type="match status" value="1"/>
</dbReference>
<feature type="region of interest" description="Disordered" evidence="6">
    <location>
        <begin position="358"/>
        <end position="418"/>
    </location>
</feature>
<feature type="compositionally biased region" description="Low complexity" evidence="6">
    <location>
        <begin position="368"/>
        <end position="384"/>
    </location>
</feature>
<dbReference type="GO" id="GO:0004674">
    <property type="term" value="F:protein serine/threonine kinase activity"/>
    <property type="evidence" value="ECO:0007669"/>
    <property type="project" value="UniProtKB-KW"/>
</dbReference>
<feature type="binding site" evidence="5">
    <location>
        <position position="56"/>
    </location>
    <ligand>
        <name>ATP</name>
        <dbReference type="ChEBI" id="CHEBI:30616"/>
    </ligand>
</feature>
<keyword evidence="9" id="KW-0723">Serine/threonine-protein kinase</keyword>
<evidence type="ECO:0000256" key="1">
    <source>
        <dbReference type="ARBA" id="ARBA00022679"/>
    </source>
</evidence>
<dbReference type="Pfam" id="PF00069">
    <property type="entry name" value="Pkinase"/>
    <property type="match status" value="1"/>
</dbReference>
<organism evidence="9 10">
    <name type="scientific">Nocardioides albertanoniae</name>
    <dbReference type="NCBI Taxonomy" id="1175486"/>
    <lineage>
        <taxon>Bacteria</taxon>
        <taxon>Bacillati</taxon>
        <taxon>Actinomycetota</taxon>
        <taxon>Actinomycetes</taxon>
        <taxon>Propionibacteriales</taxon>
        <taxon>Nocardioidaceae</taxon>
        <taxon>Nocardioides</taxon>
    </lineage>
</organism>
<evidence type="ECO:0000256" key="7">
    <source>
        <dbReference type="SAM" id="Phobius"/>
    </source>
</evidence>